<evidence type="ECO:0000313" key="1">
    <source>
        <dbReference type="EMBL" id="KAH7835627.1"/>
    </source>
</evidence>
<organism evidence="1 2">
    <name type="scientific">Vaccinium darrowii</name>
    <dbReference type="NCBI Taxonomy" id="229202"/>
    <lineage>
        <taxon>Eukaryota</taxon>
        <taxon>Viridiplantae</taxon>
        <taxon>Streptophyta</taxon>
        <taxon>Embryophyta</taxon>
        <taxon>Tracheophyta</taxon>
        <taxon>Spermatophyta</taxon>
        <taxon>Magnoliopsida</taxon>
        <taxon>eudicotyledons</taxon>
        <taxon>Gunneridae</taxon>
        <taxon>Pentapetalae</taxon>
        <taxon>asterids</taxon>
        <taxon>Ericales</taxon>
        <taxon>Ericaceae</taxon>
        <taxon>Vaccinioideae</taxon>
        <taxon>Vaccinieae</taxon>
        <taxon>Vaccinium</taxon>
    </lineage>
</organism>
<reference evidence="1 2" key="1">
    <citation type="journal article" date="2021" name="Hortic Res">
        <title>High-quality reference genome and annotation aids understanding of berry development for evergreen blueberry (Vaccinium darrowii).</title>
        <authorList>
            <person name="Yu J."/>
            <person name="Hulse-Kemp A.M."/>
            <person name="Babiker E."/>
            <person name="Staton M."/>
        </authorList>
    </citation>
    <scope>NUCLEOTIDE SEQUENCE [LARGE SCALE GENOMIC DNA]</scope>
    <source>
        <strain evidence="2">cv. NJ 8807/NJ 8810</strain>
        <tissue evidence="1">Young leaf</tissue>
    </source>
</reference>
<protein>
    <submittedName>
        <fullName evidence="1">Uncharacterized protein</fullName>
    </submittedName>
</protein>
<accession>A0ACB7X4J8</accession>
<dbReference type="Proteomes" id="UP000828048">
    <property type="component" value="Chromosome 2"/>
</dbReference>
<name>A0ACB7X4J8_9ERIC</name>
<evidence type="ECO:0000313" key="2">
    <source>
        <dbReference type="Proteomes" id="UP000828048"/>
    </source>
</evidence>
<sequence length="119" mass="13306">MFVSPLISAAQAVLSGLTPLATEQIKGLLNFKEDLETLHRRLNIIQALLSDAENGQGKKRSQVMRVWLKNLMLAACKAENVLDKIAYESLRHKVEVRKRDRDVQAETGPPEETPSRSAL</sequence>
<gene>
    <name evidence="1" type="ORF">Vadar_028080</name>
</gene>
<proteinExistence type="predicted"/>
<keyword evidence="2" id="KW-1185">Reference proteome</keyword>
<dbReference type="EMBL" id="CM037152">
    <property type="protein sequence ID" value="KAH7835627.1"/>
    <property type="molecule type" value="Genomic_DNA"/>
</dbReference>
<comment type="caution">
    <text evidence="1">The sequence shown here is derived from an EMBL/GenBank/DDBJ whole genome shotgun (WGS) entry which is preliminary data.</text>
</comment>